<dbReference type="Proteomes" id="UP000269721">
    <property type="component" value="Unassembled WGS sequence"/>
</dbReference>
<comment type="subcellular location">
    <subcellularLocation>
        <location evidence="2">Cell membrane</location>
        <topology evidence="2">Multi-pass membrane protein</topology>
    </subcellularLocation>
</comment>
<dbReference type="Gene3D" id="1.20.1250.20">
    <property type="entry name" value="MFS general substrate transporter like domains"/>
    <property type="match status" value="1"/>
</dbReference>
<keyword evidence="4" id="KW-0813">Transport</keyword>
<evidence type="ECO:0000256" key="8">
    <source>
        <dbReference type="ARBA" id="ARBA00023065"/>
    </source>
</evidence>
<keyword evidence="6 12" id="KW-0812">Transmembrane</keyword>
<evidence type="ECO:0000256" key="11">
    <source>
        <dbReference type="ARBA" id="ARBA00032555"/>
    </source>
</evidence>
<dbReference type="GO" id="GO:0005886">
    <property type="term" value="C:plasma membrane"/>
    <property type="evidence" value="ECO:0007669"/>
    <property type="project" value="UniProtKB-SubCell"/>
</dbReference>
<dbReference type="PANTHER" id="PTHR23516:SF1">
    <property type="entry name" value="MOLYBDATE-ANION TRANSPORTER"/>
    <property type="match status" value="1"/>
</dbReference>
<evidence type="ECO:0000256" key="5">
    <source>
        <dbReference type="ARBA" id="ARBA00022475"/>
    </source>
</evidence>
<comment type="function">
    <text evidence="1">Mediates high-affinity intracellular uptake of the rare oligo-element molybdenum.</text>
</comment>
<dbReference type="OrthoDB" id="263957at2759"/>
<evidence type="ECO:0000256" key="10">
    <source>
        <dbReference type="ARBA" id="ARBA00030646"/>
    </source>
</evidence>
<name>A0A4P9WA07_9FUNG</name>
<organism evidence="13 14">
    <name type="scientific">Blyttiomyces helicus</name>
    <dbReference type="NCBI Taxonomy" id="388810"/>
    <lineage>
        <taxon>Eukaryota</taxon>
        <taxon>Fungi</taxon>
        <taxon>Fungi incertae sedis</taxon>
        <taxon>Chytridiomycota</taxon>
        <taxon>Chytridiomycota incertae sedis</taxon>
        <taxon>Chytridiomycetes</taxon>
        <taxon>Chytridiomycetes incertae sedis</taxon>
        <taxon>Blyttiomyces</taxon>
    </lineage>
</organism>
<dbReference type="SUPFAM" id="SSF103473">
    <property type="entry name" value="MFS general substrate transporter"/>
    <property type="match status" value="1"/>
</dbReference>
<evidence type="ECO:0000256" key="6">
    <source>
        <dbReference type="ARBA" id="ARBA00022692"/>
    </source>
</evidence>
<accession>A0A4P9WA07</accession>
<sequence>MCESHHRPPPSFLTSVADWLQGSYIYPLYKAYGYDLHQIAILFVVGFLSSAIFGTVIGSVADKLGRKRVCILFCIIYSASCLTKLSHQLPMLLFGRLLGGISTSLLFSVFEAWMVSEHFSRVVANILVEHFGFVSPFMASIMFLTAACRT</sequence>
<keyword evidence="8" id="KW-0406">Ion transport</keyword>
<evidence type="ECO:0000256" key="7">
    <source>
        <dbReference type="ARBA" id="ARBA00022989"/>
    </source>
</evidence>
<feature type="transmembrane region" description="Helical" evidence="12">
    <location>
        <begin position="93"/>
        <end position="114"/>
    </location>
</feature>
<dbReference type="AlphaFoldDB" id="A0A4P9WA07"/>
<keyword evidence="5" id="KW-1003">Cell membrane</keyword>
<dbReference type="InterPro" id="IPR036259">
    <property type="entry name" value="MFS_trans_sf"/>
</dbReference>
<evidence type="ECO:0000313" key="13">
    <source>
        <dbReference type="EMBL" id="RKO87670.1"/>
    </source>
</evidence>
<dbReference type="GO" id="GO:0015098">
    <property type="term" value="F:molybdate ion transmembrane transporter activity"/>
    <property type="evidence" value="ECO:0007669"/>
    <property type="project" value="InterPro"/>
</dbReference>
<dbReference type="GO" id="GO:0006811">
    <property type="term" value="P:monoatomic ion transport"/>
    <property type="evidence" value="ECO:0007669"/>
    <property type="project" value="UniProtKB-KW"/>
</dbReference>
<keyword evidence="7 12" id="KW-1133">Transmembrane helix</keyword>
<evidence type="ECO:0000256" key="1">
    <source>
        <dbReference type="ARBA" id="ARBA00003019"/>
    </source>
</evidence>
<proteinExistence type="predicted"/>
<keyword evidence="9 12" id="KW-0472">Membrane</keyword>
<evidence type="ECO:0000256" key="3">
    <source>
        <dbReference type="ARBA" id="ARBA00021242"/>
    </source>
</evidence>
<keyword evidence="14" id="KW-1185">Reference proteome</keyword>
<evidence type="ECO:0000313" key="14">
    <source>
        <dbReference type="Proteomes" id="UP000269721"/>
    </source>
</evidence>
<feature type="transmembrane region" description="Helical" evidence="12">
    <location>
        <begin position="36"/>
        <end position="57"/>
    </location>
</feature>
<evidence type="ECO:0000256" key="9">
    <source>
        <dbReference type="ARBA" id="ARBA00023136"/>
    </source>
</evidence>
<dbReference type="Pfam" id="PF05631">
    <property type="entry name" value="MFS_5"/>
    <property type="match status" value="1"/>
</dbReference>
<dbReference type="PANTHER" id="PTHR23516">
    <property type="entry name" value="SAM (S-ADENOSYL METHIONINE) TRANSPORTER"/>
    <property type="match status" value="1"/>
</dbReference>
<reference evidence="14" key="1">
    <citation type="journal article" date="2018" name="Nat. Microbiol.">
        <title>Leveraging single-cell genomics to expand the fungal tree of life.</title>
        <authorList>
            <person name="Ahrendt S.R."/>
            <person name="Quandt C.A."/>
            <person name="Ciobanu D."/>
            <person name="Clum A."/>
            <person name="Salamov A."/>
            <person name="Andreopoulos B."/>
            <person name="Cheng J.F."/>
            <person name="Woyke T."/>
            <person name="Pelin A."/>
            <person name="Henrissat B."/>
            <person name="Reynolds N.K."/>
            <person name="Benny G.L."/>
            <person name="Smith M.E."/>
            <person name="James T.Y."/>
            <person name="Grigoriev I.V."/>
        </authorList>
    </citation>
    <scope>NUCLEOTIDE SEQUENCE [LARGE SCALE GENOMIC DNA]</scope>
</reference>
<evidence type="ECO:0000256" key="12">
    <source>
        <dbReference type="SAM" id="Phobius"/>
    </source>
</evidence>
<gene>
    <name evidence="13" type="ORF">BDK51DRAFT_17045</name>
</gene>
<dbReference type="InterPro" id="IPR008509">
    <property type="entry name" value="MOT2/MFSD5"/>
</dbReference>
<dbReference type="EMBL" id="KZ997250">
    <property type="protein sequence ID" value="RKO87670.1"/>
    <property type="molecule type" value="Genomic_DNA"/>
</dbReference>
<evidence type="ECO:0000256" key="2">
    <source>
        <dbReference type="ARBA" id="ARBA00004651"/>
    </source>
</evidence>
<evidence type="ECO:0000256" key="4">
    <source>
        <dbReference type="ARBA" id="ARBA00022448"/>
    </source>
</evidence>
<feature type="transmembrane region" description="Helical" evidence="12">
    <location>
        <begin position="126"/>
        <end position="147"/>
    </location>
</feature>
<protein>
    <recommendedName>
        <fullName evidence="3">Molybdate-anion transporter</fullName>
    </recommendedName>
    <alternativeName>
        <fullName evidence="10">Major facilitator superfamily domain-containing protein 5</fullName>
    </alternativeName>
    <alternativeName>
        <fullName evidence="11">Molybdate transporter 2 homolog</fullName>
    </alternativeName>
</protein>